<protein>
    <submittedName>
        <fullName evidence="3">Hydantoinase/oxoprolinase family protein</fullName>
    </submittedName>
</protein>
<evidence type="ECO:0000259" key="2">
    <source>
        <dbReference type="Pfam" id="PF05378"/>
    </source>
</evidence>
<evidence type="ECO:0000313" key="4">
    <source>
        <dbReference type="Proteomes" id="UP000649604"/>
    </source>
</evidence>
<comment type="caution">
    <text evidence="3">The sequence shown here is derived from an EMBL/GenBank/DDBJ whole genome shotgun (WGS) entry which is preliminary data.</text>
</comment>
<dbReference type="GO" id="GO:0005829">
    <property type="term" value="C:cytosol"/>
    <property type="evidence" value="ECO:0007669"/>
    <property type="project" value="TreeGrafter"/>
</dbReference>
<dbReference type="InterPro" id="IPR045079">
    <property type="entry name" value="Oxoprolinase-like"/>
</dbReference>
<dbReference type="PANTHER" id="PTHR11365">
    <property type="entry name" value="5-OXOPROLINASE RELATED"/>
    <property type="match status" value="1"/>
</dbReference>
<dbReference type="GO" id="GO:0006749">
    <property type="term" value="P:glutathione metabolic process"/>
    <property type="evidence" value="ECO:0007669"/>
    <property type="project" value="TreeGrafter"/>
</dbReference>
<gene>
    <name evidence="3" type="ORF">GF339_08040</name>
</gene>
<dbReference type="InterPro" id="IPR043129">
    <property type="entry name" value="ATPase_NBD"/>
</dbReference>
<dbReference type="InterPro" id="IPR008040">
    <property type="entry name" value="Hydant_A_N"/>
</dbReference>
<evidence type="ECO:0000259" key="1">
    <source>
        <dbReference type="Pfam" id="PF01968"/>
    </source>
</evidence>
<dbReference type="SUPFAM" id="SSF53067">
    <property type="entry name" value="Actin-like ATPase domain"/>
    <property type="match status" value="1"/>
</dbReference>
<sequence length="667" mass="73009">MAHFALGIDTGGTFTDGVVCELDHKRVVAKTKVITTRQNLTIAINNCLDNLLTRLEEQHLKAQVLEQLKMVSLSTTLATNGIVEGQGAEVGVILIGFEIEKTLPTPHYWKIPGGCDIKGRIREPVNLDAARQAIESMQGQVEAFAVSGYMSIRNPEQEIAVEHLVRDLTGYPVVCGHQLSADLGIYERTVTAILNARLIPLIAHLIDAVKDGLDARQITAPLRVVKGDGSLISEQVAREKPIETILSGPAASFIGAKALAEIEDGMVVDMGGTTTDIAVLKRGRPTINTEGARVGGWLTRVKAADITTIGLGGDSIIRVSKDGVITTGPQKVFPLAWIAAEYPSLLSELHQIEEARFFPLYAQPTCILCYIKEPAAIVSATEEEILRLIRDLPHSLYAVSRKLGKDANILPWQRLVDIGTIHRANLTPTDILHVEGKFQQWNVEAAKAGARIMAARCGLPAAEFLERVRHDVHYKLFALIVEKLVSHKSGTMMLQHAEESAYLLKDMFYQDESRGQEIDFSVRVNLPIVAVGAPVRAYFPEVAPKLHAELRMPPDADVANAVGTVHGKVIERVSILIKPGESGGFFVYTPEGREMFMQFEEAVTFAETVGKESAQTSALNAGAAEIDLIVERNDRYSSLSRQPDLSNEHKLFIESTLDILAIGKPWR</sequence>
<proteinExistence type="predicted"/>
<dbReference type="GO" id="GO:0017168">
    <property type="term" value="F:5-oxoprolinase (ATP-hydrolyzing) activity"/>
    <property type="evidence" value="ECO:0007669"/>
    <property type="project" value="TreeGrafter"/>
</dbReference>
<name>A0A9D5JUS9_9BACT</name>
<organism evidence="3 4">
    <name type="scientific">candidate division KSB3 bacterium</name>
    <dbReference type="NCBI Taxonomy" id="2044937"/>
    <lineage>
        <taxon>Bacteria</taxon>
        <taxon>candidate division KSB3</taxon>
    </lineage>
</organism>
<dbReference type="Pfam" id="PF05378">
    <property type="entry name" value="Hydant_A_N"/>
    <property type="match status" value="1"/>
</dbReference>
<dbReference type="EMBL" id="WJJP01000249">
    <property type="protein sequence ID" value="MBD3324520.1"/>
    <property type="molecule type" value="Genomic_DNA"/>
</dbReference>
<dbReference type="Proteomes" id="UP000649604">
    <property type="component" value="Unassembled WGS sequence"/>
</dbReference>
<dbReference type="PANTHER" id="PTHR11365:SF2">
    <property type="entry name" value="5-OXOPROLINASE"/>
    <property type="match status" value="1"/>
</dbReference>
<accession>A0A9D5JUS9</accession>
<feature type="domain" description="Hydantoinase/oxoprolinase N-terminal" evidence="2">
    <location>
        <begin position="6"/>
        <end position="167"/>
    </location>
</feature>
<dbReference type="AlphaFoldDB" id="A0A9D5JUS9"/>
<reference evidence="3" key="1">
    <citation type="submission" date="2019-11" db="EMBL/GenBank/DDBJ databases">
        <title>Microbial mats filling the niche in hypersaline microbial mats.</title>
        <authorList>
            <person name="Wong H.L."/>
            <person name="Macleod F.I."/>
            <person name="White R.A. III"/>
            <person name="Burns B.P."/>
        </authorList>
    </citation>
    <scope>NUCLEOTIDE SEQUENCE</scope>
    <source>
        <strain evidence="3">Rbin_158</strain>
    </source>
</reference>
<feature type="domain" description="Hydantoinase A/oxoprolinase" evidence="1">
    <location>
        <begin position="188"/>
        <end position="330"/>
    </location>
</feature>
<dbReference type="InterPro" id="IPR002821">
    <property type="entry name" value="Hydantoinase_A"/>
</dbReference>
<evidence type="ECO:0000313" key="3">
    <source>
        <dbReference type="EMBL" id="MBD3324520.1"/>
    </source>
</evidence>
<dbReference type="Pfam" id="PF01968">
    <property type="entry name" value="Hydantoinase_A"/>
    <property type="match status" value="1"/>
</dbReference>